<gene>
    <name evidence="1" type="ORF">BK666_20485</name>
</gene>
<comment type="caution">
    <text evidence="1">The sequence shown here is derived from an EMBL/GenBank/DDBJ whole genome shotgun (WGS) entry which is preliminary data.</text>
</comment>
<dbReference type="Proteomes" id="UP000285349">
    <property type="component" value="Unassembled WGS sequence"/>
</dbReference>
<evidence type="ECO:0000313" key="1">
    <source>
        <dbReference type="EMBL" id="RON43661.1"/>
    </source>
</evidence>
<accession>A0A423K073</accession>
<proteinExistence type="predicted"/>
<dbReference type="EMBL" id="MOBQ01000024">
    <property type="protein sequence ID" value="RON43661.1"/>
    <property type="molecule type" value="Genomic_DNA"/>
</dbReference>
<name>A0A423K073_9PSED</name>
<dbReference type="AlphaFoldDB" id="A0A423K073"/>
<protein>
    <submittedName>
        <fullName evidence="1">Uncharacterized protein</fullName>
    </submittedName>
</protein>
<evidence type="ECO:0000313" key="2">
    <source>
        <dbReference type="Proteomes" id="UP000285349"/>
    </source>
</evidence>
<reference evidence="1 2" key="1">
    <citation type="submission" date="2016-10" db="EMBL/GenBank/DDBJ databases">
        <title>Comparative genome analysis of multiple Pseudomonas spp. focuses on biocontrol and plant growth promoting traits.</title>
        <authorList>
            <person name="Tao X.-Y."/>
            <person name="Taylor C.G."/>
        </authorList>
    </citation>
    <scope>NUCLEOTIDE SEQUENCE [LARGE SCALE GENOMIC DNA]</scope>
    <source>
        <strain evidence="1 2">37A10</strain>
    </source>
</reference>
<organism evidence="1 2">
    <name type="scientific">Pseudomonas frederiksbergensis</name>
    <dbReference type="NCBI Taxonomy" id="104087"/>
    <lineage>
        <taxon>Bacteria</taxon>
        <taxon>Pseudomonadati</taxon>
        <taxon>Pseudomonadota</taxon>
        <taxon>Gammaproteobacteria</taxon>
        <taxon>Pseudomonadales</taxon>
        <taxon>Pseudomonadaceae</taxon>
        <taxon>Pseudomonas</taxon>
    </lineage>
</organism>
<dbReference type="OrthoDB" id="6447869at2"/>
<sequence length="158" mass="18135">MELRPDLMPPVLDELQVARLTELAEEIDGGHPEQTRDQLSAFNREAMTELEFIDFQGIYGGQAHDTWVRKVLAKPNQRRVADVTKLELIELARRVMQGDGEDHAIEFWLSLLEINIPNERVSDLIFWPDEYFGDVNYSQELSPEQVIEIALIDGEASK</sequence>